<dbReference type="Proteomes" id="UP000252519">
    <property type="component" value="Unassembled WGS sequence"/>
</dbReference>
<proteinExistence type="predicted"/>
<keyword evidence="3" id="KW-1185">Reference proteome</keyword>
<accession>A0A368H3I5</accession>
<name>A0A368H3I5_ANCCA</name>
<dbReference type="AlphaFoldDB" id="A0A368H3I5"/>
<dbReference type="EMBL" id="JOJR01000016">
    <property type="protein sequence ID" value="RCN51172.1"/>
    <property type="molecule type" value="Genomic_DNA"/>
</dbReference>
<dbReference type="OrthoDB" id="10551478at2759"/>
<feature type="region of interest" description="Disordered" evidence="1">
    <location>
        <begin position="57"/>
        <end position="78"/>
    </location>
</feature>
<evidence type="ECO:0000313" key="3">
    <source>
        <dbReference type="Proteomes" id="UP000252519"/>
    </source>
</evidence>
<gene>
    <name evidence="2" type="ORF">ANCCAN_02741</name>
</gene>
<protein>
    <submittedName>
        <fullName evidence="2">Uncharacterized protein</fullName>
    </submittedName>
</protein>
<sequence length="98" mass="10658">MILNIIPNVSTIDAPPTYEQAKVHEGQKLKKGTTSPQLPPPYVDGRAYPGHLDFLQPVETQPGTEQGKPASKLGKKNDFSTDDVSILLCDDVDLTTII</sequence>
<comment type="caution">
    <text evidence="2">The sequence shown here is derived from an EMBL/GenBank/DDBJ whole genome shotgun (WGS) entry which is preliminary data.</text>
</comment>
<evidence type="ECO:0000256" key="1">
    <source>
        <dbReference type="SAM" id="MobiDB-lite"/>
    </source>
</evidence>
<reference evidence="2 3" key="1">
    <citation type="submission" date="2014-10" db="EMBL/GenBank/DDBJ databases">
        <title>Draft genome of the hookworm Ancylostoma caninum.</title>
        <authorList>
            <person name="Mitreva M."/>
        </authorList>
    </citation>
    <scope>NUCLEOTIDE SEQUENCE [LARGE SCALE GENOMIC DNA]</scope>
    <source>
        <strain evidence="2 3">Baltimore</strain>
    </source>
</reference>
<feature type="region of interest" description="Disordered" evidence="1">
    <location>
        <begin position="22"/>
        <end position="44"/>
    </location>
</feature>
<organism evidence="2 3">
    <name type="scientific">Ancylostoma caninum</name>
    <name type="common">Dog hookworm</name>
    <dbReference type="NCBI Taxonomy" id="29170"/>
    <lineage>
        <taxon>Eukaryota</taxon>
        <taxon>Metazoa</taxon>
        <taxon>Ecdysozoa</taxon>
        <taxon>Nematoda</taxon>
        <taxon>Chromadorea</taxon>
        <taxon>Rhabditida</taxon>
        <taxon>Rhabditina</taxon>
        <taxon>Rhabditomorpha</taxon>
        <taxon>Strongyloidea</taxon>
        <taxon>Ancylostomatidae</taxon>
        <taxon>Ancylostomatinae</taxon>
        <taxon>Ancylostoma</taxon>
    </lineage>
</organism>
<evidence type="ECO:0000313" key="2">
    <source>
        <dbReference type="EMBL" id="RCN51172.1"/>
    </source>
</evidence>